<comment type="similarity">
    <text evidence="2">Belongs to the peptidase M13 family.</text>
</comment>
<keyword evidence="6" id="KW-0862">Zinc</keyword>
<protein>
    <submittedName>
        <fullName evidence="12">Endothelin-converting metalloprotease family</fullName>
    </submittedName>
</protein>
<accession>A0A0P1A4V6</accession>
<evidence type="ECO:0000313" key="13">
    <source>
        <dbReference type="Proteomes" id="UP000054928"/>
    </source>
</evidence>
<dbReference type="InterPro" id="IPR000718">
    <property type="entry name" value="Peptidase_M13"/>
</dbReference>
<dbReference type="GO" id="GO:0046872">
    <property type="term" value="F:metal ion binding"/>
    <property type="evidence" value="ECO:0007669"/>
    <property type="project" value="UniProtKB-KW"/>
</dbReference>
<dbReference type="InterPro" id="IPR024079">
    <property type="entry name" value="MetalloPept_cat_dom_sf"/>
</dbReference>
<keyword evidence="13" id="KW-1185">Reference proteome</keyword>
<evidence type="ECO:0000256" key="3">
    <source>
        <dbReference type="ARBA" id="ARBA00022670"/>
    </source>
</evidence>
<dbReference type="Gene3D" id="3.40.390.10">
    <property type="entry name" value="Collagenase (Catalytic Domain)"/>
    <property type="match status" value="1"/>
</dbReference>
<feature type="domain" description="Peptidase M13 N-terminal" evidence="11">
    <location>
        <begin position="119"/>
        <end position="498"/>
    </location>
</feature>
<dbReference type="InterPro" id="IPR008753">
    <property type="entry name" value="Peptidase_M13_N"/>
</dbReference>
<dbReference type="RefSeq" id="XP_024571706.1">
    <property type="nucleotide sequence ID" value="XM_024723059.1"/>
</dbReference>
<proteinExistence type="inferred from homology"/>
<dbReference type="GeneID" id="36404518"/>
<dbReference type="SUPFAM" id="SSF55486">
    <property type="entry name" value="Metalloproteases ('zincins'), catalytic domain"/>
    <property type="match status" value="1"/>
</dbReference>
<organism evidence="12 13">
    <name type="scientific">Plasmopara halstedii</name>
    <name type="common">Downy mildew of sunflower</name>
    <dbReference type="NCBI Taxonomy" id="4781"/>
    <lineage>
        <taxon>Eukaryota</taxon>
        <taxon>Sar</taxon>
        <taxon>Stramenopiles</taxon>
        <taxon>Oomycota</taxon>
        <taxon>Peronosporomycetes</taxon>
        <taxon>Peronosporales</taxon>
        <taxon>Peronosporaceae</taxon>
        <taxon>Plasmopara</taxon>
    </lineage>
</organism>
<dbReference type="EMBL" id="CCYD01000041">
    <property type="protein sequence ID" value="CEG35337.1"/>
    <property type="molecule type" value="Genomic_DNA"/>
</dbReference>
<keyword evidence="9" id="KW-1133">Transmembrane helix</keyword>
<dbReference type="PANTHER" id="PTHR11733">
    <property type="entry name" value="ZINC METALLOPROTEASE FAMILY M13 NEPRILYSIN-RELATED"/>
    <property type="match status" value="1"/>
</dbReference>
<dbReference type="InterPro" id="IPR018497">
    <property type="entry name" value="Peptidase_M13_C"/>
</dbReference>
<evidence type="ECO:0000256" key="8">
    <source>
        <dbReference type="SAM" id="MobiDB-lite"/>
    </source>
</evidence>
<dbReference type="OrthoDB" id="6475849at2759"/>
<dbReference type="GO" id="GO:0004222">
    <property type="term" value="F:metalloendopeptidase activity"/>
    <property type="evidence" value="ECO:0007669"/>
    <property type="project" value="InterPro"/>
</dbReference>
<feature type="region of interest" description="Disordered" evidence="8">
    <location>
        <begin position="1"/>
        <end position="35"/>
    </location>
</feature>
<feature type="compositionally biased region" description="Basic and acidic residues" evidence="8">
    <location>
        <begin position="1"/>
        <end position="18"/>
    </location>
</feature>
<dbReference type="PANTHER" id="PTHR11733:SF167">
    <property type="entry name" value="FI17812P1-RELATED"/>
    <property type="match status" value="1"/>
</dbReference>
<dbReference type="Pfam" id="PF05649">
    <property type="entry name" value="Peptidase_M13_N"/>
    <property type="match status" value="1"/>
</dbReference>
<dbReference type="Proteomes" id="UP000054928">
    <property type="component" value="Unassembled WGS sequence"/>
</dbReference>
<reference evidence="13" key="1">
    <citation type="submission" date="2014-09" db="EMBL/GenBank/DDBJ databases">
        <authorList>
            <person name="Sharma Rahul"/>
            <person name="Thines Marco"/>
        </authorList>
    </citation>
    <scope>NUCLEOTIDE SEQUENCE [LARGE SCALE GENOMIC DNA]</scope>
</reference>
<keyword evidence="3 12" id="KW-0645">Protease</keyword>
<dbReference type="CDD" id="cd08662">
    <property type="entry name" value="M13"/>
    <property type="match status" value="1"/>
</dbReference>
<evidence type="ECO:0000256" key="1">
    <source>
        <dbReference type="ARBA" id="ARBA00001947"/>
    </source>
</evidence>
<name>A0A0P1A4V6_PLAHL</name>
<feature type="domain" description="Peptidase M13 C-terminal" evidence="10">
    <location>
        <begin position="551"/>
        <end position="763"/>
    </location>
</feature>
<dbReference type="Pfam" id="PF01431">
    <property type="entry name" value="Peptidase_M13"/>
    <property type="match status" value="1"/>
</dbReference>
<dbReference type="GO" id="GO:0005886">
    <property type="term" value="C:plasma membrane"/>
    <property type="evidence" value="ECO:0007669"/>
    <property type="project" value="TreeGrafter"/>
</dbReference>
<sequence length="764" mass="86079">MERSTGSKWIKVDNHDRSLSPVNGDESSKTQQDDEQLLGNNEEDSLGQATPTPLLLRSPVAAWAVTGLGLLFLLVVILVVRGGIMQNHQRIQVATLNKTEWFEMLPEDIVVHMNLDVDPCVDFYEFSCGSWLNQMKIPEDKSSYSLAFTTVHDENQEILKQLMSHGWPLVGELYDSCMNYSNISTAAADETSFQILMPNLQLIAATKTKKQLFQLAGNLSITGPSFLTGLSVSADAKEATVYALYASQMGLTLPDPEYYLDTKKFATVEDAFHGYITKLFRLVGVEADAAAAQAIAVITFQQQLAPLYVPKEKLQDPVATYNRMSIAKAADMYPFLFADFLNGTGLLTNFLANHMDVIVETPAFFERAETLVTNETVTLETLKALLQYQYISSHAMALSASYVSTNFDFFSKTLRGQTKLPDRWKLCLQFVTSSFPELVGKYYTLLRFDNTSEDLAKDLVTQVQTTLHETFGQLDWLDEHTRQAAMFKLTKMTNLIGHSTHKKHFPFELHANASLLTNLQILSKYQFDEAVAKLGTKVDRTKWSITSATANAFYQPTSNQIVFPAGILQIPFFSQHYHLARNYGAIGSIIGHELTHGFDAQGRYFDGDGNLYDWWSNATAREFQTRTDCLVAQYTNYTVYSEFEKEKFLDHVNGKYTLSENIADNGGVKLAFAAYHRLNESEKKLKTNDEMSRIVADRLFFLSFAQTFCDKSRDASMMQRLTSDPHPPGRYRVNGVVSNSYDFAQVYSCSKDSPMNPTTKCQLW</sequence>
<evidence type="ECO:0000256" key="4">
    <source>
        <dbReference type="ARBA" id="ARBA00022723"/>
    </source>
</evidence>
<evidence type="ECO:0000313" key="12">
    <source>
        <dbReference type="EMBL" id="CEG35337.1"/>
    </source>
</evidence>
<evidence type="ECO:0000256" key="5">
    <source>
        <dbReference type="ARBA" id="ARBA00022801"/>
    </source>
</evidence>
<keyword evidence="9" id="KW-0472">Membrane</keyword>
<evidence type="ECO:0000256" key="2">
    <source>
        <dbReference type="ARBA" id="ARBA00007357"/>
    </source>
</evidence>
<comment type="cofactor">
    <cofactor evidence="1">
        <name>Zn(2+)</name>
        <dbReference type="ChEBI" id="CHEBI:29105"/>
    </cofactor>
</comment>
<keyword evidence="7 12" id="KW-0482">Metalloprotease</keyword>
<evidence type="ECO:0000259" key="10">
    <source>
        <dbReference type="Pfam" id="PF01431"/>
    </source>
</evidence>
<dbReference type="Gene3D" id="1.10.1380.10">
    <property type="entry name" value="Neutral endopeptidase , domain2"/>
    <property type="match status" value="1"/>
</dbReference>
<evidence type="ECO:0000256" key="9">
    <source>
        <dbReference type="SAM" id="Phobius"/>
    </source>
</evidence>
<dbReference type="OMA" id="DQRFFMN"/>
<keyword evidence="4" id="KW-0479">Metal-binding</keyword>
<evidence type="ECO:0000259" key="11">
    <source>
        <dbReference type="Pfam" id="PF05649"/>
    </source>
</evidence>
<dbReference type="InterPro" id="IPR042089">
    <property type="entry name" value="Peptidase_M13_dom_2"/>
</dbReference>
<dbReference type="PRINTS" id="PR00786">
    <property type="entry name" value="NEPRILYSIN"/>
</dbReference>
<dbReference type="AlphaFoldDB" id="A0A0P1A4V6"/>
<dbReference type="GO" id="GO:0016485">
    <property type="term" value="P:protein processing"/>
    <property type="evidence" value="ECO:0007669"/>
    <property type="project" value="TreeGrafter"/>
</dbReference>
<dbReference type="PROSITE" id="PS51885">
    <property type="entry name" value="NEPRILYSIN"/>
    <property type="match status" value="1"/>
</dbReference>
<keyword evidence="9" id="KW-0812">Transmembrane</keyword>
<evidence type="ECO:0000256" key="7">
    <source>
        <dbReference type="ARBA" id="ARBA00023049"/>
    </source>
</evidence>
<dbReference type="STRING" id="4781.A0A0P1A4V6"/>
<evidence type="ECO:0000256" key="6">
    <source>
        <dbReference type="ARBA" id="ARBA00022833"/>
    </source>
</evidence>
<keyword evidence="5" id="KW-0378">Hydrolase</keyword>
<feature type="transmembrane region" description="Helical" evidence="9">
    <location>
        <begin position="60"/>
        <end position="80"/>
    </location>
</feature>